<dbReference type="Proteomes" id="UP000294847">
    <property type="component" value="Chromosome 4"/>
</dbReference>
<proteinExistence type="inferred from homology"/>
<evidence type="ECO:0000313" key="7">
    <source>
        <dbReference type="EMBL" id="QBZ60835.1"/>
    </source>
</evidence>
<dbReference type="FunFam" id="3.40.50.1820:FF:000165">
    <property type="entry name" value="Serine peptidase, putative"/>
    <property type="match status" value="1"/>
</dbReference>
<evidence type="ECO:0000256" key="2">
    <source>
        <dbReference type="ARBA" id="ARBA00022670"/>
    </source>
</evidence>
<evidence type="ECO:0000256" key="5">
    <source>
        <dbReference type="ARBA" id="ARBA00023180"/>
    </source>
</evidence>
<reference evidence="7 8" key="1">
    <citation type="journal article" date="2019" name="Mol. Biol. Evol.">
        <title>Blast fungal genomes show frequent chromosomal changes, gene gains and losses, and effector gene turnover.</title>
        <authorList>
            <person name="Gomez Luciano L.B."/>
            <person name="Jason Tsai I."/>
            <person name="Chuma I."/>
            <person name="Tosa Y."/>
            <person name="Chen Y.H."/>
            <person name="Li J.Y."/>
            <person name="Li M.Y."/>
            <person name="Jade Lu M.Y."/>
            <person name="Nakayashiki H."/>
            <person name="Li W.H."/>
        </authorList>
    </citation>
    <scope>NUCLEOTIDE SEQUENCE [LARGE SCALE GENOMIC DNA]</scope>
    <source>
        <strain evidence="7">MZ5-1-6</strain>
    </source>
</reference>
<sequence>MLFLSSLLLLALSGAPAYAVRVGNLLEPPMPPPFAIEDIEDIDPKQLTKRKISSGFFDQYIDHSNPSLGTFRQKFWWSDEFYKGPGSPVILFNPGESRADIYTGYLTNLTVPGMYAQAVGAAVVMLEHRYWGESSPFANLSTKNMQYLTLNNSISDTTRFARQVKLPFDTSGATNAPNAPWVFVGGSYPGALAGWVESVAPGTFWAYHASSAVVQDIGDYWRYFSPINEGMPKNCSADIGRVVEHIDKVLGTGSDSDKSALQTAFGLGSLEHDDFVETLANGPYLWQGIDFSTGYSDFFKFCDYVENVPPKAATRVPPGVDGVGLEKALTGYQDWIKKEYLPTACDSLGYPKGDLGCLSSHNFSAPFYRDQTVLNPGNRQWFWFLCNEPFKFWQNGAPKGEPSIVSRIIGSKYFESQCALWFPDEPREGGGVYTYGIAEGKDVASVNKFTGGWDHTNTKRLLWVNGQFDPWLHATVSSPSRPGGPLQSTDKAPVLVIPGGVHCTDLIIRNGDANEGARKVQSQAREIIKKWVSEFPKSGKSP</sequence>
<gene>
    <name evidence="7" type="ORF">PoMZ_07778</name>
</gene>
<organism evidence="7 8">
    <name type="scientific">Pyricularia oryzae</name>
    <name type="common">Rice blast fungus</name>
    <name type="synonym">Magnaporthe oryzae</name>
    <dbReference type="NCBI Taxonomy" id="318829"/>
    <lineage>
        <taxon>Eukaryota</taxon>
        <taxon>Fungi</taxon>
        <taxon>Dikarya</taxon>
        <taxon>Ascomycota</taxon>
        <taxon>Pezizomycotina</taxon>
        <taxon>Sordariomycetes</taxon>
        <taxon>Sordariomycetidae</taxon>
        <taxon>Magnaporthales</taxon>
        <taxon>Pyriculariaceae</taxon>
        <taxon>Pyricularia</taxon>
    </lineage>
</organism>
<dbReference type="GO" id="GO:0008239">
    <property type="term" value="F:dipeptidyl-peptidase activity"/>
    <property type="evidence" value="ECO:0007669"/>
    <property type="project" value="TreeGrafter"/>
</dbReference>
<dbReference type="SUPFAM" id="SSF56399">
    <property type="entry name" value="ADP-ribosylation"/>
    <property type="match status" value="1"/>
</dbReference>
<dbReference type="InterPro" id="IPR008758">
    <property type="entry name" value="Peptidase_S28"/>
</dbReference>
<evidence type="ECO:0008006" key="9">
    <source>
        <dbReference type="Google" id="ProtNLM"/>
    </source>
</evidence>
<evidence type="ECO:0000256" key="6">
    <source>
        <dbReference type="SAM" id="SignalP"/>
    </source>
</evidence>
<comment type="similarity">
    <text evidence="1">Belongs to the peptidase S28 family.</text>
</comment>
<keyword evidence="2" id="KW-0645">Protease</keyword>
<dbReference type="EMBL" id="CP034207">
    <property type="protein sequence ID" value="QBZ60835.1"/>
    <property type="molecule type" value="Genomic_DNA"/>
</dbReference>
<keyword evidence="3 6" id="KW-0732">Signal</keyword>
<evidence type="ECO:0000256" key="1">
    <source>
        <dbReference type="ARBA" id="ARBA00011079"/>
    </source>
</evidence>
<accession>A0A4P7NFZ7</accession>
<dbReference type="Gene3D" id="3.40.50.1820">
    <property type="entry name" value="alpha/beta hydrolase"/>
    <property type="match status" value="2"/>
</dbReference>
<feature type="signal peptide" evidence="6">
    <location>
        <begin position="1"/>
        <end position="19"/>
    </location>
</feature>
<keyword evidence="4" id="KW-0378">Hydrolase</keyword>
<dbReference type="GO" id="GO:0006508">
    <property type="term" value="P:proteolysis"/>
    <property type="evidence" value="ECO:0007669"/>
    <property type="project" value="UniProtKB-KW"/>
</dbReference>
<name>A0A4P7NFZ7_PYROR</name>
<feature type="chain" id="PRO_5020957307" description="Endoprotease" evidence="6">
    <location>
        <begin position="20"/>
        <end position="542"/>
    </location>
</feature>
<evidence type="ECO:0000313" key="8">
    <source>
        <dbReference type="Proteomes" id="UP000294847"/>
    </source>
</evidence>
<dbReference type="PANTHER" id="PTHR11010:SF23">
    <property type="entry name" value="SERINE PEPTIDASE"/>
    <property type="match status" value="1"/>
</dbReference>
<protein>
    <recommendedName>
        <fullName evidence="9">Endoprotease</fullName>
    </recommendedName>
</protein>
<dbReference type="PANTHER" id="PTHR11010">
    <property type="entry name" value="PROTEASE S28 PRO-X CARBOXYPEPTIDASE-RELATED"/>
    <property type="match status" value="1"/>
</dbReference>
<dbReference type="Pfam" id="PF05577">
    <property type="entry name" value="Peptidase_S28"/>
    <property type="match status" value="2"/>
</dbReference>
<dbReference type="AlphaFoldDB" id="A0A4P7NFZ7"/>
<dbReference type="GO" id="GO:0070008">
    <property type="term" value="F:serine-type exopeptidase activity"/>
    <property type="evidence" value="ECO:0007669"/>
    <property type="project" value="InterPro"/>
</dbReference>
<dbReference type="InterPro" id="IPR029058">
    <property type="entry name" value="AB_hydrolase_fold"/>
</dbReference>
<evidence type="ECO:0000256" key="4">
    <source>
        <dbReference type="ARBA" id="ARBA00022801"/>
    </source>
</evidence>
<evidence type="ECO:0000256" key="3">
    <source>
        <dbReference type="ARBA" id="ARBA00022729"/>
    </source>
</evidence>
<keyword evidence="5" id="KW-0325">Glycoprotein</keyword>
<dbReference type="SUPFAM" id="SSF53474">
    <property type="entry name" value="alpha/beta-Hydrolases"/>
    <property type="match status" value="1"/>
</dbReference>